<name>V9V8W9_9PSED</name>
<proteinExistence type="predicted"/>
<accession>V9V8W9</accession>
<organism evidence="1 2">
    <name type="scientific">Pseudomonas monteilii SB3101</name>
    <dbReference type="NCBI Taxonomy" id="1435058"/>
    <lineage>
        <taxon>Bacteria</taxon>
        <taxon>Pseudomonadati</taxon>
        <taxon>Pseudomonadota</taxon>
        <taxon>Gammaproteobacteria</taxon>
        <taxon>Pseudomonadales</taxon>
        <taxon>Pseudomonadaceae</taxon>
        <taxon>Pseudomonas</taxon>
    </lineage>
</organism>
<dbReference type="HOGENOM" id="CLU_2827944_0_0_6"/>
<gene>
    <name evidence="1" type="ORF">X970_18110</name>
</gene>
<reference evidence="1 2" key="1">
    <citation type="submission" date="2013-12" db="EMBL/GenBank/DDBJ databases">
        <title>Complete Genomes of Pseudomonas monteilii SB3078 and SB3101, two Benzene, Toluene and Ethylbenzene Degrading Bacteria used for Bioaugmentation.</title>
        <authorList>
            <person name="Dueholm M.S."/>
            <person name="Albertsen M."/>
            <person name="D'Imperio S."/>
            <person name="Tale V.P."/>
            <person name="Lewis D."/>
            <person name="Nilsen P.H."/>
            <person name="Nielsen J.L."/>
        </authorList>
    </citation>
    <scope>NUCLEOTIDE SEQUENCE [LARGE SCALE GENOMIC DNA]</scope>
    <source>
        <strain evidence="1 2">SB3101</strain>
    </source>
</reference>
<evidence type="ECO:0000313" key="1">
    <source>
        <dbReference type="EMBL" id="AHC91157.1"/>
    </source>
</evidence>
<dbReference type="Proteomes" id="UP000018660">
    <property type="component" value="Chromosome"/>
</dbReference>
<protein>
    <submittedName>
        <fullName evidence="1">Uncharacterized protein</fullName>
    </submittedName>
</protein>
<evidence type="ECO:0000313" key="2">
    <source>
        <dbReference type="Proteomes" id="UP000018660"/>
    </source>
</evidence>
<dbReference type="KEGG" id="pmot:X970_18110"/>
<dbReference type="AlphaFoldDB" id="V9V8W9"/>
<dbReference type="EMBL" id="CP006979">
    <property type="protein sequence ID" value="AHC91157.1"/>
    <property type="molecule type" value="Genomic_DNA"/>
</dbReference>
<sequence>MARRSAVFTQSGDARLFLVSAGLIVTILLDGSCRFGVNGNGWLFWVQAWEGKIRDFMHLVVPRKCE</sequence>